<comment type="caution">
    <text evidence="2">The sequence shown here is derived from an EMBL/GenBank/DDBJ whole genome shotgun (WGS) entry which is preliminary data.</text>
</comment>
<keyword evidence="3" id="KW-1185">Reference proteome</keyword>
<dbReference type="Proteomes" id="UP000318864">
    <property type="component" value="Unassembled WGS sequence"/>
</dbReference>
<dbReference type="EMBL" id="RBZW01000015">
    <property type="protein sequence ID" value="THE65839.1"/>
    <property type="molecule type" value="Genomic_DNA"/>
</dbReference>
<feature type="region of interest" description="Disordered" evidence="1">
    <location>
        <begin position="630"/>
        <end position="650"/>
    </location>
</feature>
<feature type="compositionally biased region" description="Polar residues" evidence="1">
    <location>
        <begin position="13"/>
        <end position="22"/>
    </location>
</feature>
<dbReference type="SUPFAM" id="SSF50249">
    <property type="entry name" value="Nucleic acid-binding proteins"/>
    <property type="match status" value="1"/>
</dbReference>
<sequence length="920" mass="101509">MSRNTDSEFEMDAQTTKYSVESTSHDGEVLEAADVDEPVTADEPSPEQNVTADYDEIANLPRTSFGRTINARAWHPSWGPTPAGYDNVVPRTQAVVSADTDVKLGETDDGQALKQSVRSIRQGNYSNTPDGMGATVGSGWTYDIPDYQLMERELAGHGVELSGSPSARVEAAHAEQREEEFQRAQIPTQQDVHEHYSVDMTEGVSGDERAFTIGDEFAEELEEQTQWDLTEEAMMSMTEKWESVREYTIDCADRRARESREAVAEMGVTNTATRDFERFTDDGDRAPEAEMAGEQAADHRNYHARFTRTRYPEGRCPAWPEGEAETETIDLGGETVEVATEPIAPASAEELKWAAEQARIECLPEWLLEKVERGAMRLWDRNAECVGVDAENTFYADLSDELEDGEEHPANEEAPAFVTADGRIPALSDSSAPGLPSVDRARTSFERALATEREYMYAFEPAMENLWHADGTQSLETIEPYWNGCSVKVEVTRSYVPNDPQSQNQILYVKDVTPTATGEGQLGEEAKLTVWRASNLDSRVAVGDTLYISNAKPGQYKNQLTLAATSDTTIEVVEAGDGPINTHRDALIGAISGANEAHRPEGDDHPPSVGGEIVEENPTKIFQKRHRPPEMTFQVGPPYEGKNTRVGRPMEERPVPMTWTYPITEWVDEHADVRSEEADGEVAPTVHEPDEVLEDDTTQITPDEFAQALATLDAEDSTPGGRYWEADDFGATVELLDDPEALGGIDEFVARIGHHPHAADELEIRVHSGIPLEEGEPKAIRIVEWHTEEDAPTAFRPKVHLTPGWEQRLVRKVQSLHGARHDPSRSLEAAKLKAATGADESGVPVVQPSAATESAGRSPSERPDWEPRRIFQNGSYLHECPVDSCEFSHPKKMRVVQHMGGKASGADDPHSAASEKAAAE</sequence>
<name>A0A4S3TNF2_9EURY</name>
<protein>
    <submittedName>
        <fullName evidence="2">Uncharacterized protein</fullName>
    </submittedName>
</protein>
<feature type="region of interest" description="Disordered" evidence="1">
    <location>
        <begin position="896"/>
        <end position="920"/>
    </location>
</feature>
<evidence type="ECO:0000313" key="2">
    <source>
        <dbReference type="EMBL" id="THE65839.1"/>
    </source>
</evidence>
<dbReference type="Gene3D" id="2.40.50.140">
    <property type="entry name" value="Nucleic acid-binding proteins"/>
    <property type="match status" value="1"/>
</dbReference>
<organism evidence="2 3">
    <name type="scientific">Salinadaptatus halalkaliphilus</name>
    <dbReference type="NCBI Taxonomy" id="2419781"/>
    <lineage>
        <taxon>Archaea</taxon>
        <taxon>Methanobacteriati</taxon>
        <taxon>Methanobacteriota</taxon>
        <taxon>Stenosarchaea group</taxon>
        <taxon>Halobacteria</taxon>
        <taxon>Halobacteriales</taxon>
        <taxon>Natrialbaceae</taxon>
        <taxon>Salinadaptatus</taxon>
    </lineage>
</organism>
<dbReference type="RefSeq" id="WP_141463706.1">
    <property type="nucleotide sequence ID" value="NZ_RBZW01000015.1"/>
</dbReference>
<dbReference type="InterPro" id="IPR012340">
    <property type="entry name" value="NA-bd_OB-fold"/>
</dbReference>
<reference evidence="2 3" key="1">
    <citation type="submission" date="2018-10" db="EMBL/GenBank/DDBJ databases">
        <title>Natronolimnobius sp. XQ-INN 246 isolated from Inner Mongolia Autonomous Region of China.</title>
        <authorList>
            <person name="Xue Q."/>
        </authorList>
    </citation>
    <scope>NUCLEOTIDE SEQUENCE [LARGE SCALE GENOMIC DNA]</scope>
    <source>
        <strain evidence="2 3">XQ-INN 246</strain>
    </source>
</reference>
<dbReference type="AlphaFoldDB" id="A0A4S3TNF2"/>
<dbReference type="OrthoDB" id="229979at2157"/>
<gene>
    <name evidence="2" type="ORF">D8Y22_05495</name>
</gene>
<evidence type="ECO:0000313" key="3">
    <source>
        <dbReference type="Proteomes" id="UP000318864"/>
    </source>
</evidence>
<proteinExistence type="predicted"/>
<feature type="region of interest" description="Disordered" evidence="1">
    <location>
        <begin position="831"/>
        <end position="867"/>
    </location>
</feature>
<evidence type="ECO:0000256" key="1">
    <source>
        <dbReference type="SAM" id="MobiDB-lite"/>
    </source>
</evidence>
<feature type="region of interest" description="Disordered" evidence="1">
    <location>
        <begin position="1"/>
        <end position="54"/>
    </location>
</feature>
<feature type="compositionally biased region" description="Acidic residues" evidence="1">
    <location>
        <begin position="29"/>
        <end position="40"/>
    </location>
</feature>
<accession>A0A4S3TNF2</accession>